<dbReference type="RefSeq" id="WP_177010892.1">
    <property type="nucleotide sequence ID" value="NZ_JACARV010000066.1"/>
</dbReference>
<comment type="caution">
    <text evidence="1">The sequence shown here is derived from an EMBL/GenBank/DDBJ whole genome shotgun (WGS) entry which is preliminary data.</text>
</comment>
<name>A0A7Y7ZD25_PSEPU</name>
<dbReference type="AlphaFoldDB" id="A0A7Y7ZD25"/>
<evidence type="ECO:0000313" key="2">
    <source>
        <dbReference type="Proteomes" id="UP000542695"/>
    </source>
</evidence>
<proteinExistence type="predicted"/>
<organism evidence="1 2">
    <name type="scientific">Pseudomonas putida</name>
    <name type="common">Arthrobacter siderocapsulatus</name>
    <dbReference type="NCBI Taxonomy" id="303"/>
    <lineage>
        <taxon>Bacteria</taxon>
        <taxon>Pseudomonadati</taxon>
        <taxon>Pseudomonadota</taxon>
        <taxon>Gammaproteobacteria</taxon>
        <taxon>Pseudomonadales</taxon>
        <taxon>Pseudomonadaceae</taxon>
        <taxon>Pseudomonas</taxon>
    </lineage>
</organism>
<accession>A0A7Y7ZD25</accession>
<evidence type="ECO:0000313" key="1">
    <source>
        <dbReference type="EMBL" id="NWC82645.1"/>
    </source>
</evidence>
<reference evidence="1 2" key="1">
    <citation type="submission" date="2020-04" db="EMBL/GenBank/DDBJ databases">
        <title>Molecular characterization of pseudomonads from Agaricus bisporus reveal novel blotch 2 pathogens in Western Europe.</title>
        <authorList>
            <person name="Taparia T."/>
            <person name="Krijger M."/>
            <person name="Haynes E."/>
            <person name="Elpinstone J.G."/>
            <person name="Noble R."/>
            <person name="Van Der Wolf J."/>
        </authorList>
    </citation>
    <scope>NUCLEOTIDE SEQUENCE [LARGE SCALE GENOMIC DNA]</scope>
    <source>
        <strain evidence="1 2">P7765</strain>
    </source>
</reference>
<dbReference type="Proteomes" id="UP000542695">
    <property type="component" value="Unassembled WGS sequence"/>
</dbReference>
<sequence length="247" mass="25836">MSLESSVADLVTVGKDLIATYEGKINAINAAVTKAIASVPRFDRRLYVNQITGDDTAAGTAEAPLKTIAMALTITPQGGFCDVVLQTDYVMPSASIAVLGRVLHIYSDQAGVKRKLKANYYLTTNGLANYLTGFLFYYGGVVMLTDVTLELPTANGVLPAPVGTRNSFFTSNTSGGSDEIRAKLSTCDVVAPAGSTAWLTGSAASSVNLQVTSTTFPENFAGRYIYGVAGGTNPATLSNVLTNLPTL</sequence>
<protein>
    <submittedName>
        <fullName evidence="1">Uncharacterized protein</fullName>
    </submittedName>
</protein>
<gene>
    <name evidence="1" type="ORF">HX798_20480</name>
</gene>
<dbReference type="EMBL" id="JACARV010000066">
    <property type="protein sequence ID" value="NWC82645.1"/>
    <property type="molecule type" value="Genomic_DNA"/>
</dbReference>